<accession>A0AA39M6K6</accession>
<dbReference type="PANTHER" id="PTHR21426:SF12">
    <property type="entry name" value="EXOCYST COMPLEX COMPONENT 8"/>
    <property type="match status" value="1"/>
</dbReference>
<protein>
    <submittedName>
        <fullName evidence="2">Uncharacterized protein</fullName>
    </submittedName>
</protein>
<evidence type="ECO:0000313" key="2">
    <source>
        <dbReference type="EMBL" id="KAK0422867.1"/>
    </source>
</evidence>
<comment type="caution">
    <text evidence="2">The sequence shown here is derived from an EMBL/GenBank/DDBJ whole genome shotgun (WGS) entry which is preliminary data.</text>
</comment>
<dbReference type="EMBL" id="JAUCMV010000001">
    <property type="protein sequence ID" value="KAK0422867.1"/>
    <property type="molecule type" value="Genomic_DNA"/>
</dbReference>
<dbReference type="GO" id="GO:0000145">
    <property type="term" value="C:exocyst"/>
    <property type="evidence" value="ECO:0007669"/>
    <property type="project" value="InterPro"/>
</dbReference>
<gene>
    <name evidence="2" type="ORF">QR680_007835</name>
</gene>
<evidence type="ECO:0000313" key="3">
    <source>
        <dbReference type="Proteomes" id="UP001175271"/>
    </source>
</evidence>
<proteinExistence type="predicted"/>
<sequence>MEEGDPALFDKNFSAAKYKTTGTIALSAERLWSVFDEHFDDVSVADCERDYVKDELSGVRHGDQIERLQELRTWADAIKAATTEELKKSIFAKYHQFMESSKEVAHLEHEMHQLSSLLAAQKTLIENLREMCGDHR</sequence>
<reference evidence="2" key="1">
    <citation type="submission" date="2023-06" db="EMBL/GenBank/DDBJ databases">
        <title>Genomic analysis of the entomopathogenic nematode Steinernema hermaphroditum.</title>
        <authorList>
            <person name="Schwarz E.M."/>
            <person name="Heppert J.K."/>
            <person name="Baniya A."/>
            <person name="Schwartz H.T."/>
            <person name="Tan C.-H."/>
            <person name="Antoshechkin I."/>
            <person name="Sternberg P.W."/>
            <person name="Goodrich-Blair H."/>
            <person name="Dillman A.R."/>
        </authorList>
    </citation>
    <scope>NUCLEOTIDE SEQUENCE</scope>
    <source>
        <strain evidence="2">PS9179</strain>
        <tissue evidence="2">Whole animal</tissue>
    </source>
</reference>
<evidence type="ECO:0000256" key="1">
    <source>
        <dbReference type="ARBA" id="ARBA00022448"/>
    </source>
</evidence>
<dbReference type="Proteomes" id="UP001175271">
    <property type="component" value="Unassembled WGS sequence"/>
</dbReference>
<dbReference type="InterPro" id="IPR033961">
    <property type="entry name" value="Exo84"/>
</dbReference>
<dbReference type="AlphaFoldDB" id="A0AA39M6K6"/>
<dbReference type="GO" id="GO:0006887">
    <property type="term" value="P:exocytosis"/>
    <property type="evidence" value="ECO:0007669"/>
    <property type="project" value="InterPro"/>
</dbReference>
<dbReference type="GO" id="GO:0008104">
    <property type="term" value="P:intracellular protein localization"/>
    <property type="evidence" value="ECO:0007669"/>
    <property type="project" value="TreeGrafter"/>
</dbReference>
<organism evidence="2 3">
    <name type="scientific">Steinernema hermaphroditum</name>
    <dbReference type="NCBI Taxonomy" id="289476"/>
    <lineage>
        <taxon>Eukaryota</taxon>
        <taxon>Metazoa</taxon>
        <taxon>Ecdysozoa</taxon>
        <taxon>Nematoda</taxon>
        <taxon>Chromadorea</taxon>
        <taxon>Rhabditida</taxon>
        <taxon>Tylenchina</taxon>
        <taxon>Panagrolaimomorpha</taxon>
        <taxon>Strongyloidoidea</taxon>
        <taxon>Steinernematidae</taxon>
        <taxon>Steinernema</taxon>
    </lineage>
</organism>
<dbReference type="PANTHER" id="PTHR21426">
    <property type="entry name" value="EXOCYST COMPLEX COMPONENT 8"/>
    <property type="match status" value="1"/>
</dbReference>
<dbReference type="GO" id="GO:0006893">
    <property type="term" value="P:Golgi to plasma membrane transport"/>
    <property type="evidence" value="ECO:0007669"/>
    <property type="project" value="TreeGrafter"/>
</dbReference>
<name>A0AA39M6K6_9BILA</name>
<keyword evidence="3" id="KW-1185">Reference proteome</keyword>
<dbReference type="Pfam" id="PF08700">
    <property type="entry name" value="VPS51_Exo84_N"/>
    <property type="match status" value="1"/>
</dbReference>
<keyword evidence="1" id="KW-0813">Transport</keyword>